<dbReference type="RefSeq" id="WP_306000460.1">
    <property type="nucleotide sequence ID" value="NZ_JASNFN010000016.1"/>
</dbReference>
<evidence type="ECO:0000256" key="3">
    <source>
        <dbReference type="ARBA" id="ARBA00022679"/>
    </source>
</evidence>
<feature type="transmembrane region" description="Helical" evidence="7">
    <location>
        <begin position="113"/>
        <end position="131"/>
    </location>
</feature>
<feature type="transmembrane region" description="Helical" evidence="7">
    <location>
        <begin position="193"/>
        <end position="214"/>
    </location>
</feature>
<keyword evidence="2" id="KW-1003">Cell membrane</keyword>
<dbReference type="PANTHER" id="PTHR22926:SF3">
    <property type="entry name" value="UNDECAPRENYL-PHOSPHATE ALPHA-N-ACETYLGLUCOSAMINYL 1-PHOSPHATE TRANSFERASE"/>
    <property type="match status" value="1"/>
</dbReference>
<dbReference type="Proteomes" id="UP001233673">
    <property type="component" value="Unassembled WGS sequence"/>
</dbReference>
<evidence type="ECO:0008006" key="10">
    <source>
        <dbReference type="Google" id="ProtNLM"/>
    </source>
</evidence>
<evidence type="ECO:0000256" key="4">
    <source>
        <dbReference type="ARBA" id="ARBA00022692"/>
    </source>
</evidence>
<dbReference type="EMBL" id="JASNFN010000016">
    <property type="protein sequence ID" value="MDP5183844.1"/>
    <property type="molecule type" value="Genomic_DNA"/>
</dbReference>
<feature type="transmembrane region" description="Helical" evidence="7">
    <location>
        <begin position="47"/>
        <end position="77"/>
    </location>
</feature>
<feature type="transmembrane region" description="Helical" evidence="7">
    <location>
        <begin position="143"/>
        <end position="162"/>
    </location>
</feature>
<name>A0ABT9IE35_9ACTN</name>
<keyword evidence="6 7" id="KW-0472">Membrane</keyword>
<keyword evidence="4 7" id="KW-0812">Transmembrane</keyword>
<dbReference type="InterPro" id="IPR000715">
    <property type="entry name" value="Glycosyl_transferase_4"/>
</dbReference>
<keyword evidence="9" id="KW-1185">Reference proteome</keyword>
<organism evidence="8 9">
    <name type="scientific">Blastococcus carthaginiensis</name>
    <dbReference type="NCBI Taxonomy" id="3050034"/>
    <lineage>
        <taxon>Bacteria</taxon>
        <taxon>Bacillati</taxon>
        <taxon>Actinomycetota</taxon>
        <taxon>Actinomycetes</taxon>
        <taxon>Geodermatophilales</taxon>
        <taxon>Geodermatophilaceae</taxon>
        <taxon>Blastococcus</taxon>
    </lineage>
</organism>
<feature type="transmembrane region" description="Helical" evidence="7">
    <location>
        <begin position="220"/>
        <end position="244"/>
    </location>
</feature>
<feature type="transmembrane region" description="Helical" evidence="7">
    <location>
        <begin position="296"/>
        <end position="314"/>
    </location>
</feature>
<keyword evidence="5 7" id="KW-1133">Transmembrane helix</keyword>
<evidence type="ECO:0000256" key="5">
    <source>
        <dbReference type="ARBA" id="ARBA00022989"/>
    </source>
</evidence>
<sequence length="336" mass="34596">MWALAAAALIGVVLQPLVIRVLRARAVFDVPGERSSHAIATPRGGGIAVVLALAAALVLFVGPPFAVVASVLCFAALGVIDDIRALPALGRLIAQVTLAVVTGVALLRVLPLPISGVVGLLAFAAWLTLYINSFNFMDGINGISAMQAVSMGAAFGMCGLVIDSGLLAGFGAAVAGAGVGFLPFNARPAARVFLGDVGSYGLGAAIALLAVLAVAEGLPLWVSVLIPAIYLADVLGTLITRAMLRKPLMSAHRDHVYQQLIRKGGRHVPVALFVSSASVLVAGCAIAGWMTESLTFRLVAISAMTVGVAGYLAAPQICDRFWIGERRWAPGRTGDN</sequence>
<evidence type="ECO:0000256" key="7">
    <source>
        <dbReference type="SAM" id="Phobius"/>
    </source>
</evidence>
<feature type="transmembrane region" description="Helical" evidence="7">
    <location>
        <begin position="270"/>
        <end position="290"/>
    </location>
</feature>
<feature type="transmembrane region" description="Helical" evidence="7">
    <location>
        <begin position="168"/>
        <end position="186"/>
    </location>
</feature>
<evidence type="ECO:0000256" key="2">
    <source>
        <dbReference type="ARBA" id="ARBA00022475"/>
    </source>
</evidence>
<feature type="transmembrane region" description="Helical" evidence="7">
    <location>
        <begin position="89"/>
        <end position="107"/>
    </location>
</feature>
<comment type="subcellular location">
    <subcellularLocation>
        <location evidence="1">Cell membrane</location>
        <topology evidence="1">Multi-pass membrane protein</topology>
    </subcellularLocation>
</comment>
<reference evidence="9" key="1">
    <citation type="submission" date="2023-05" db="EMBL/GenBank/DDBJ databases">
        <title>Draft genome of Pseudofrankia sp. BMG5.37.</title>
        <authorList>
            <person name="Gtari M."/>
            <person name="Ghodhbane F."/>
            <person name="Sbissi I."/>
        </authorList>
    </citation>
    <scope>NUCLEOTIDE SEQUENCE [LARGE SCALE GENOMIC DNA]</scope>
    <source>
        <strain evidence="9">BMG 814</strain>
    </source>
</reference>
<keyword evidence="3" id="KW-0808">Transferase</keyword>
<gene>
    <name evidence="8" type="ORF">QOZ88_14485</name>
</gene>
<evidence type="ECO:0000313" key="9">
    <source>
        <dbReference type="Proteomes" id="UP001233673"/>
    </source>
</evidence>
<evidence type="ECO:0000256" key="1">
    <source>
        <dbReference type="ARBA" id="ARBA00004651"/>
    </source>
</evidence>
<dbReference type="Pfam" id="PF00953">
    <property type="entry name" value="Glycos_transf_4"/>
    <property type="match status" value="1"/>
</dbReference>
<comment type="caution">
    <text evidence="8">The sequence shown here is derived from an EMBL/GenBank/DDBJ whole genome shotgun (WGS) entry which is preliminary data.</text>
</comment>
<accession>A0ABT9IE35</accession>
<evidence type="ECO:0000313" key="8">
    <source>
        <dbReference type="EMBL" id="MDP5183844.1"/>
    </source>
</evidence>
<proteinExistence type="predicted"/>
<protein>
    <recommendedName>
        <fullName evidence="10">UDP-N-acetylmuramyl pentapeptide phosphotransferase/UDP-N-acetylglucosamine-1-phosphate transferase</fullName>
    </recommendedName>
</protein>
<evidence type="ECO:0000256" key="6">
    <source>
        <dbReference type="ARBA" id="ARBA00023136"/>
    </source>
</evidence>
<dbReference type="PANTHER" id="PTHR22926">
    <property type="entry name" value="PHOSPHO-N-ACETYLMURAMOYL-PENTAPEPTIDE-TRANSFERASE"/>
    <property type="match status" value="1"/>
</dbReference>